<feature type="domain" description="ABC transmembrane type-1" evidence="6">
    <location>
        <begin position="72"/>
        <end position="264"/>
    </location>
</feature>
<keyword evidence="3 5" id="KW-1133">Transmembrane helix</keyword>
<dbReference type="InterPro" id="IPR035906">
    <property type="entry name" value="MetI-like_sf"/>
</dbReference>
<dbReference type="PROSITE" id="PS50928">
    <property type="entry name" value="ABC_TM1"/>
    <property type="match status" value="1"/>
</dbReference>
<keyword evidence="5" id="KW-0813">Transport</keyword>
<dbReference type="Proteomes" id="UP000070284">
    <property type="component" value="Unassembled WGS sequence"/>
</dbReference>
<keyword evidence="4 5" id="KW-0472">Membrane</keyword>
<evidence type="ECO:0000256" key="2">
    <source>
        <dbReference type="ARBA" id="ARBA00022692"/>
    </source>
</evidence>
<dbReference type="GO" id="GO:0055085">
    <property type="term" value="P:transmembrane transport"/>
    <property type="evidence" value="ECO:0007669"/>
    <property type="project" value="InterPro"/>
</dbReference>
<comment type="subcellular location">
    <subcellularLocation>
        <location evidence="5">Cell membrane</location>
        <topology evidence="5">Multi-pass membrane protein</topology>
    </subcellularLocation>
    <subcellularLocation>
        <location evidence="1">Membrane</location>
        <topology evidence="1">Multi-pass membrane protein</topology>
    </subcellularLocation>
</comment>
<comment type="similarity">
    <text evidence="5">Belongs to the binding-protein-dependent transport system permease family.</text>
</comment>
<protein>
    <recommendedName>
        <fullName evidence="6">ABC transmembrane type-1 domain-containing protein</fullName>
    </recommendedName>
</protein>
<dbReference type="CDD" id="cd06261">
    <property type="entry name" value="TM_PBP2"/>
    <property type="match status" value="1"/>
</dbReference>
<dbReference type="EMBL" id="LHXO01000033">
    <property type="protein sequence ID" value="KXA94912.1"/>
    <property type="molecule type" value="Genomic_DNA"/>
</dbReference>
<evidence type="ECO:0000256" key="3">
    <source>
        <dbReference type="ARBA" id="ARBA00022989"/>
    </source>
</evidence>
<evidence type="ECO:0000259" key="6">
    <source>
        <dbReference type="PROSITE" id="PS50928"/>
    </source>
</evidence>
<gene>
    <name evidence="7" type="ORF">AKJ65_03085</name>
</gene>
<feature type="transmembrane region" description="Helical" evidence="5">
    <location>
        <begin position="243"/>
        <end position="264"/>
    </location>
</feature>
<keyword evidence="8" id="KW-1185">Reference proteome</keyword>
<sequence length="278" mass="30464">MDFGLNQLDKNRVVLYAVLLGLLVLFLLPLWSPLMTALKTAKQSITTPPIQPPLHPTLATFGEALSRLDTGLKNSIIFTSVATVLSMIFGSVAGFVLTKIKFKGSRWVFLAILFGMFIPYQVVLIPLVRIMRGLGLFNTLWSLVLAHSAYGIPICTLIFRNFFGYIPDSLLESARTAGAGTWTIFRRIVLPLSKMAFVVAGIFQFTSIWNNFLFGLVLTPSQAKYPVTVALANLKGTTSAGGFPLLMAGGFITAIPVLIIYLFLGRYLMRGYMAGAVK</sequence>
<evidence type="ECO:0000256" key="4">
    <source>
        <dbReference type="ARBA" id="ARBA00023136"/>
    </source>
</evidence>
<dbReference type="Gene3D" id="1.10.3720.10">
    <property type="entry name" value="MetI-like"/>
    <property type="match status" value="1"/>
</dbReference>
<evidence type="ECO:0000313" key="8">
    <source>
        <dbReference type="Proteomes" id="UP000070284"/>
    </source>
</evidence>
<evidence type="ECO:0000256" key="5">
    <source>
        <dbReference type="RuleBase" id="RU363032"/>
    </source>
</evidence>
<name>A0A133UL11_9EURY</name>
<accession>A0A133UL11</accession>
<feature type="transmembrane region" description="Helical" evidence="5">
    <location>
        <begin position="108"/>
        <end position="128"/>
    </location>
</feature>
<feature type="transmembrane region" description="Helical" evidence="5">
    <location>
        <begin position="12"/>
        <end position="31"/>
    </location>
</feature>
<dbReference type="InterPro" id="IPR000515">
    <property type="entry name" value="MetI-like"/>
</dbReference>
<dbReference type="AlphaFoldDB" id="A0A133UL11"/>
<reference evidence="7 8" key="1">
    <citation type="journal article" date="2016" name="Sci. Rep.">
        <title>Metabolic traits of an uncultured archaeal lineage -MSBL1- from brine pools of the Red Sea.</title>
        <authorList>
            <person name="Mwirichia R."/>
            <person name="Alam I."/>
            <person name="Rashid M."/>
            <person name="Vinu M."/>
            <person name="Ba-Alawi W."/>
            <person name="Anthony Kamau A."/>
            <person name="Kamanda Ngugi D."/>
            <person name="Goker M."/>
            <person name="Klenk H.P."/>
            <person name="Bajic V."/>
            <person name="Stingl U."/>
        </authorList>
    </citation>
    <scope>NUCLEOTIDE SEQUENCE [LARGE SCALE GENOMIC DNA]</scope>
    <source>
        <strain evidence="7">SCGC-AAA259E19</strain>
    </source>
</reference>
<dbReference type="PANTHER" id="PTHR43879">
    <property type="entry name" value="ABC TRANSPORTER PERMEASE PROTEIN"/>
    <property type="match status" value="1"/>
</dbReference>
<keyword evidence="2 5" id="KW-0812">Transmembrane</keyword>
<organism evidence="7 8">
    <name type="scientific">candidate division MSBL1 archaeon SCGC-AAA259E19</name>
    <dbReference type="NCBI Taxonomy" id="1698264"/>
    <lineage>
        <taxon>Archaea</taxon>
        <taxon>Methanobacteriati</taxon>
        <taxon>Methanobacteriota</taxon>
        <taxon>candidate division MSBL1</taxon>
    </lineage>
</organism>
<dbReference type="SUPFAM" id="SSF161098">
    <property type="entry name" value="MetI-like"/>
    <property type="match status" value="1"/>
</dbReference>
<dbReference type="Pfam" id="PF00528">
    <property type="entry name" value="BPD_transp_1"/>
    <property type="match status" value="1"/>
</dbReference>
<evidence type="ECO:0000313" key="7">
    <source>
        <dbReference type="EMBL" id="KXA94912.1"/>
    </source>
</evidence>
<dbReference type="GO" id="GO:0005886">
    <property type="term" value="C:plasma membrane"/>
    <property type="evidence" value="ECO:0007669"/>
    <property type="project" value="UniProtKB-SubCell"/>
</dbReference>
<dbReference type="PANTHER" id="PTHR43879:SF1">
    <property type="entry name" value="GLUCOSE IMPORT SYSTEM PERMEASE PROTEIN GLCU"/>
    <property type="match status" value="1"/>
</dbReference>
<evidence type="ECO:0000256" key="1">
    <source>
        <dbReference type="ARBA" id="ARBA00004141"/>
    </source>
</evidence>
<feature type="transmembrane region" description="Helical" evidence="5">
    <location>
        <begin position="76"/>
        <end position="96"/>
    </location>
</feature>
<feature type="transmembrane region" description="Helical" evidence="5">
    <location>
        <begin position="140"/>
        <end position="159"/>
    </location>
</feature>
<proteinExistence type="inferred from homology"/>
<comment type="caution">
    <text evidence="7">The sequence shown here is derived from an EMBL/GenBank/DDBJ whole genome shotgun (WGS) entry which is preliminary data.</text>
</comment>
<feature type="transmembrane region" description="Helical" evidence="5">
    <location>
        <begin position="195"/>
        <end position="218"/>
    </location>
</feature>